<organism evidence="1 2">
    <name type="scientific">Cylicostephanus goldi</name>
    <name type="common">Nematode worm</name>
    <dbReference type="NCBI Taxonomy" id="71465"/>
    <lineage>
        <taxon>Eukaryota</taxon>
        <taxon>Metazoa</taxon>
        <taxon>Ecdysozoa</taxon>
        <taxon>Nematoda</taxon>
        <taxon>Chromadorea</taxon>
        <taxon>Rhabditida</taxon>
        <taxon>Rhabditina</taxon>
        <taxon>Rhabditomorpha</taxon>
        <taxon>Strongyloidea</taxon>
        <taxon>Strongylidae</taxon>
        <taxon>Cylicostephanus</taxon>
    </lineage>
</organism>
<sequence>MPSFKTIIMAEKKEITDELSKEAQAHEIRLMSYEDVLYAGIANPKPKHLPKKENVYIIW</sequence>
<dbReference type="EMBL" id="UYRV01111496">
    <property type="protein sequence ID" value="VDN26788.1"/>
    <property type="molecule type" value="Genomic_DNA"/>
</dbReference>
<reference evidence="1 2" key="1">
    <citation type="submission" date="2018-11" db="EMBL/GenBank/DDBJ databases">
        <authorList>
            <consortium name="Pathogen Informatics"/>
        </authorList>
    </citation>
    <scope>NUCLEOTIDE SEQUENCE [LARGE SCALE GENOMIC DNA]</scope>
</reference>
<dbReference type="Proteomes" id="UP000271889">
    <property type="component" value="Unassembled WGS sequence"/>
</dbReference>
<gene>
    <name evidence="1" type="ORF">CGOC_LOCUS10487</name>
</gene>
<evidence type="ECO:0000313" key="1">
    <source>
        <dbReference type="EMBL" id="VDN26788.1"/>
    </source>
</evidence>
<proteinExistence type="predicted"/>
<accession>A0A3P7MW00</accession>
<evidence type="ECO:0000313" key="2">
    <source>
        <dbReference type="Proteomes" id="UP000271889"/>
    </source>
</evidence>
<protein>
    <submittedName>
        <fullName evidence="1">Uncharacterized protein</fullName>
    </submittedName>
</protein>
<keyword evidence="2" id="KW-1185">Reference proteome</keyword>
<name>A0A3P7MW00_CYLGO</name>
<dbReference type="AlphaFoldDB" id="A0A3P7MW00"/>